<keyword evidence="14" id="KW-1185">Reference proteome</keyword>
<dbReference type="SUPFAM" id="SSF53448">
    <property type="entry name" value="Nucleotide-diphospho-sugar transferases"/>
    <property type="match status" value="1"/>
</dbReference>
<dbReference type="GO" id="GO:0005783">
    <property type="term" value="C:endoplasmic reticulum"/>
    <property type="evidence" value="ECO:0007669"/>
    <property type="project" value="UniProtKB-SubCell"/>
</dbReference>
<dbReference type="Gene3D" id="2.60.120.620">
    <property type="entry name" value="q2cbj1_9rhob like domain"/>
    <property type="match status" value="1"/>
</dbReference>
<dbReference type="GO" id="GO:0005506">
    <property type="term" value="F:iron ion binding"/>
    <property type="evidence" value="ECO:0007669"/>
    <property type="project" value="InterPro"/>
</dbReference>
<keyword evidence="5" id="KW-0732">Signal</keyword>
<name>A0A7D9D6R6_PARCT</name>
<accession>A0A7D9D6R6</accession>
<comment type="cofactor">
    <cofactor evidence="1">
        <name>L-ascorbate</name>
        <dbReference type="ChEBI" id="CHEBI:38290"/>
    </cofactor>
</comment>
<dbReference type="SMART" id="SM00702">
    <property type="entry name" value="P4Hc"/>
    <property type="match status" value="1"/>
</dbReference>
<keyword evidence="7" id="KW-0847">Vitamin C</keyword>
<proteinExistence type="predicted"/>
<keyword evidence="9" id="KW-0560">Oxidoreductase</keyword>
<organism evidence="13 14">
    <name type="scientific">Paramuricea clavata</name>
    <name type="common">Red gorgonian</name>
    <name type="synonym">Violescent sea-whip</name>
    <dbReference type="NCBI Taxonomy" id="317549"/>
    <lineage>
        <taxon>Eukaryota</taxon>
        <taxon>Metazoa</taxon>
        <taxon>Cnidaria</taxon>
        <taxon>Anthozoa</taxon>
        <taxon>Octocorallia</taxon>
        <taxon>Malacalcyonacea</taxon>
        <taxon>Plexauridae</taxon>
        <taxon>Paramuricea</taxon>
    </lineage>
</organism>
<evidence type="ECO:0000256" key="3">
    <source>
        <dbReference type="ARBA" id="ARBA00012264"/>
    </source>
</evidence>
<dbReference type="PANTHER" id="PTHR10730:SF45">
    <property type="entry name" value="PROCOLLAGEN-LYSINE,2-OXOGLUTARATE 5-DIOXYGENASE"/>
    <property type="match status" value="1"/>
</dbReference>
<dbReference type="InterPro" id="IPR057589">
    <property type="entry name" value="GT_PLOD"/>
</dbReference>
<dbReference type="OrthoDB" id="69177at2759"/>
<gene>
    <name evidence="13" type="ORF">PACLA_8A014495</name>
</gene>
<evidence type="ECO:0000313" key="14">
    <source>
        <dbReference type="Proteomes" id="UP001152795"/>
    </source>
</evidence>
<dbReference type="AlphaFoldDB" id="A0A7D9D6R6"/>
<evidence type="ECO:0000256" key="1">
    <source>
        <dbReference type="ARBA" id="ARBA00001961"/>
    </source>
</evidence>
<dbReference type="InterPro" id="IPR029044">
    <property type="entry name" value="Nucleotide-diphossugar_trans"/>
</dbReference>
<evidence type="ECO:0000313" key="13">
    <source>
        <dbReference type="EMBL" id="CAB3978181.1"/>
    </source>
</evidence>
<dbReference type="InterPro" id="IPR050757">
    <property type="entry name" value="Collagen_mod_GT25"/>
</dbReference>
<dbReference type="Pfam" id="PF03171">
    <property type="entry name" value="2OG-FeII_Oxy"/>
    <property type="match status" value="1"/>
</dbReference>
<dbReference type="PANTHER" id="PTHR10730">
    <property type="entry name" value="PROCOLLAGEN-LYSINE,2-OXOGLUTARATE 5-DIOXYGENASE/GLYCOSYLTRANSFERASE 25 FAMILY MEMBER"/>
    <property type="match status" value="1"/>
</dbReference>
<keyword evidence="4" id="KW-0479">Metal-binding</keyword>
<dbReference type="Proteomes" id="UP001152795">
    <property type="component" value="Unassembled WGS sequence"/>
</dbReference>
<dbReference type="InterPro" id="IPR006620">
    <property type="entry name" value="Pro_4_hyd_alph"/>
</dbReference>
<dbReference type="PROSITE" id="PS51471">
    <property type="entry name" value="FE2OG_OXY"/>
    <property type="match status" value="1"/>
</dbReference>
<dbReference type="Gene3D" id="3.90.550.10">
    <property type="entry name" value="Spore Coat Polysaccharide Biosynthesis Protein SpsA, Chain A"/>
    <property type="match status" value="1"/>
</dbReference>
<evidence type="ECO:0000256" key="9">
    <source>
        <dbReference type="ARBA" id="ARBA00023002"/>
    </source>
</evidence>
<evidence type="ECO:0000256" key="10">
    <source>
        <dbReference type="ARBA" id="ARBA00023004"/>
    </source>
</evidence>
<evidence type="ECO:0000256" key="4">
    <source>
        <dbReference type="ARBA" id="ARBA00022723"/>
    </source>
</evidence>
<comment type="catalytic activity">
    <reaction evidence="12">
        <text>L-lysyl-[collagen] + 2-oxoglutarate + O2 = (5R)-5-hydroxy-L-lysyl-[collagen] + succinate + CO2</text>
        <dbReference type="Rhea" id="RHEA:16569"/>
        <dbReference type="Rhea" id="RHEA-COMP:12751"/>
        <dbReference type="Rhea" id="RHEA-COMP:12752"/>
        <dbReference type="ChEBI" id="CHEBI:15379"/>
        <dbReference type="ChEBI" id="CHEBI:16526"/>
        <dbReference type="ChEBI" id="CHEBI:16810"/>
        <dbReference type="ChEBI" id="CHEBI:29969"/>
        <dbReference type="ChEBI" id="CHEBI:30031"/>
        <dbReference type="ChEBI" id="CHEBI:133442"/>
        <dbReference type="EC" id="1.14.11.4"/>
    </reaction>
</comment>
<dbReference type="GO" id="GO:0031418">
    <property type="term" value="F:L-ascorbic acid binding"/>
    <property type="evidence" value="ECO:0007669"/>
    <property type="project" value="UniProtKB-KW"/>
</dbReference>
<reference evidence="13" key="1">
    <citation type="submission" date="2020-04" db="EMBL/GenBank/DDBJ databases">
        <authorList>
            <person name="Alioto T."/>
            <person name="Alioto T."/>
            <person name="Gomez Garrido J."/>
        </authorList>
    </citation>
    <scope>NUCLEOTIDE SEQUENCE</scope>
    <source>
        <strain evidence="13">A484AB</strain>
    </source>
</reference>
<evidence type="ECO:0000256" key="2">
    <source>
        <dbReference type="ARBA" id="ARBA00004240"/>
    </source>
</evidence>
<keyword evidence="10" id="KW-0408">Iron</keyword>
<evidence type="ECO:0000256" key="12">
    <source>
        <dbReference type="ARBA" id="ARBA00047930"/>
    </source>
</evidence>
<dbReference type="InterPro" id="IPR005123">
    <property type="entry name" value="Oxoglu/Fe-dep_dioxygenase_dom"/>
</dbReference>
<evidence type="ECO:0000256" key="7">
    <source>
        <dbReference type="ARBA" id="ARBA00022896"/>
    </source>
</evidence>
<dbReference type="Pfam" id="PF25342">
    <property type="entry name" value="GT_PLOD"/>
    <property type="match status" value="1"/>
</dbReference>
<evidence type="ECO:0000256" key="8">
    <source>
        <dbReference type="ARBA" id="ARBA00022964"/>
    </source>
</evidence>
<keyword evidence="11" id="KW-0325">Glycoprotein</keyword>
<sequence length="745" mass="86223">MYHFTHFRSISSRVNTPSKMLRFAPIFLLSLNAFFLVKCTGDQNGLKLWGLTVATDETDGFKRFMRSADIYNIKIKVAGMHEEWKGGNMELYPGGGHKLNLLRKEIEFLKNETDLVVMFTDSYDVIFAAGADEILKRFLAFKAKVVISAEGFLWPDKTLLNKYPEVKEGKRFLCSGGIIGYAQEVYKLMTHHKITDTADDQLYYTKLYLDQKLRTELQMKLDHKSELFQNLNGATGESQLVADENNVWFENTLYNTKPVIIHGNGPSKLFLNYVGNYIPKGWNPKDGCLSCSENTFSMDDYQSEDYPTVLAAVFVETPTPFFSEFLERLVAMEYPKSRIDMFIHNVEPYHEKQIQQFIATHGDSYNSVKYVAPADYFSETKARNYAVEYCLSKHCQYLFVIDSPAVFTEPKTLKILMEQNRSIIAPKLTKYGKLWSNFWGDIGSDGFYARSRDYVEIVNRVKKGVWNVPFLSTTYLAHHSALRQVKNPYSSTMFEPDMAFCASIRRKGIFMYVDNLVSFGRLLDTSIFTTTRKHGDMYEMMNNVLDWEKKYLHPAWHELRTPEWKMEEPCTDVFWVPLFSETFATHLWQECEHFGEWSGGGHKDSRISGGYENVPTVDIHMKQIGFEPQWMHFLKTYVAPIANHIFTGYYSESRAFMNFVVKYHPSKQYFLRPHHDSSTYTINVALNRRGVDYEGGGARFTRYDCAVQDTKVGWALMHPGRLTHQHEGLPTTNGTRYIMISFIDP</sequence>
<dbReference type="GO" id="GO:0008475">
    <property type="term" value="F:procollagen-lysine 5-dioxygenase activity"/>
    <property type="evidence" value="ECO:0007669"/>
    <property type="project" value="UniProtKB-EC"/>
</dbReference>
<evidence type="ECO:0000256" key="5">
    <source>
        <dbReference type="ARBA" id="ARBA00022729"/>
    </source>
</evidence>
<protein>
    <recommendedName>
        <fullName evidence="3">procollagen-lysine 5-dioxygenase</fullName>
        <ecNumber evidence="3">1.14.11.4</ecNumber>
    </recommendedName>
</protein>
<dbReference type="InterPro" id="IPR044861">
    <property type="entry name" value="IPNS-like_FE2OG_OXY"/>
</dbReference>
<comment type="caution">
    <text evidence="13">The sequence shown here is derived from an EMBL/GenBank/DDBJ whole genome shotgun (WGS) entry which is preliminary data.</text>
</comment>
<comment type="subcellular location">
    <subcellularLocation>
        <location evidence="2">Endoplasmic reticulum</location>
    </subcellularLocation>
</comment>
<evidence type="ECO:0000256" key="6">
    <source>
        <dbReference type="ARBA" id="ARBA00022824"/>
    </source>
</evidence>
<keyword evidence="6" id="KW-0256">Endoplasmic reticulum</keyword>
<keyword evidence="8" id="KW-0223">Dioxygenase</keyword>
<dbReference type="EMBL" id="CACRXK020000095">
    <property type="protein sequence ID" value="CAB3978181.1"/>
    <property type="molecule type" value="Genomic_DNA"/>
</dbReference>
<dbReference type="EC" id="1.14.11.4" evidence="3"/>
<evidence type="ECO:0000256" key="11">
    <source>
        <dbReference type="ARBA" id="ARBA00023180"/>
    </source>
</evidence>